<dbReference type="GeneID" id="29124721"/>
<reference evidence="1 2" key="1">
    <citation type="submission" date="2016-02" db="EMBL/GenBank/DDBJ databases">
        <authorList>
            <person name="Lynch K.C."/>
            <person name="Doan M."/>
            <person name="Paisley J.T."/>
            <person name="Allen K.G."/>
            <person name="Gaffney B.L."/>
            <person name="Rinehart C.A."/>
            <person name="King R.A."/>
            <person name="Staples A."/>
            <person name="Bowman C.A."/>
            <person name="Russell D.A."/>
            <person name="Pope W.H."/>
            <person name="Jacobs-Sera D."/>
            <person name="Hendrix R.W."/>
            <person name="Hatfull G.F."/>
        </authorList>
    </citation>
    <scope>NUCLEOTIDE SEQUENCE [LARGE SCALE GENOMIC DNA]</scope>
</reference>
<evidence type="ECO:0000313" key="2">
    <source>
        <dbReference type="Proteomes" id="UP000201386"/>
    </source>
</evidence>
<gene>
    <name evidence="1" type="primary">9</name>
    <name evidence="1" type="ORF">KELLEZIO_9</name>
</gene>
<evidence type="ECO:0000313" key="1">
    <source>
        <dbReference type="EMBL" id="AMM44179.1"/>
    </source>
</evidence>
<name>A0A140G694_9CAUD</name>
<keyword evidence="2" id="KW-1185">Reference proteome</keyword>
<protein>
    <submittedName>
        <fullName evidence="1">Uncharacterized protein</fullName>
    </submittedName>
</protein>
<dbReference type="KEGG" id="vg:29124721"/>
<accession>A0A140G694</accession>
<dbReference type="EMBL" id="KU647626">
    <property type="protein sequence ID" value="AMM44179.1"/>
    <property type="molecule type" value="Genomic_DNA"/>
</dbReference>
<dbReference type="RefSeq" id="YP_009301266.1">
    <property type="nucleotide sequence ID" value="NC_031231.1"/>
</dbReference>
<proteinExistence type="predicted"/>
<organism evidence="1 2">
    <name type="scientific">Arthrobacter phage KellEzio</name>
    <dbReference type="NCBI Taxonomy" id="1796995"/>
    <lineage>
        <taxon>Viruses</taxon>
        <taxon>Duplodnaviria</taxon>
        <taxon>Heunggongvirae</taxon>
        <taxon>Uroviricota</taxon>
        <taxon>Caudoviricetes</taxon>
        <taxon>Kelleziovirus</taxon>
        <taxon>Kelleziovirus kellezzio</taxon>
    </lineage>
</organism>
<dbReference type="Proteomes" id="UP000201386">
    <property type="component" value="Segment"/>
</dbReference>
<sequence>MTDKLSALLHVWDSDYTEMGVYEAMTMEAPAAAEIRAKREQLKACIEQLRMAVAAPLPPDVKKRLEDWLENRTPREEPAKPKRKVKVFYIGPVRGLRPWAEGECLHPDEVIHIISENHVRGWDAANYPDAEVYVSGGIGWPHASRILAALRERGFTRTYTPSR</sequence>